<comment type="similarity">
    <text evidence="3 14">Belongs to the cytidine and deoxycytidylate deaminase family.</text>
</comment>
<dbReference type="GO" id="GO:0055086">
    <property type="term" value="P:nucleobase-containing small molecule metabolic process"/>
    <property type="evidence" value="ECO:0007669"/>
    <property type="project" value="UniProtKB-ARBA"/>
</dbReference>
<comment type="caution">
    <text evidence="16">The sequence shown here is derived from an EMBL/GenBank/DDBJ whole genome shotgun (WGS) entry which is preliminary data.</text>
</comment>
<feature type="binding site" evidence="13">
    <location>
        <position position="97"/>
    </location>
    <ligand>
        <name>Zn(2+)</name>
        <dbReference type="ChEBI" id="CHEBI:29105"/>
        <note>catalytic</note>
    </ligand>
</feature>
<dbReference type="InterPro" id="IPR002125">
    <property type="entry name" value="CMP_dCMP_dom"/>
</dbReference>
<evidence type="ECO:0000256" key="14">
    <source>
        <dbReference type="RuleBase" id="RU364006"/>
    </source>
</evidence>
<dbReference type="InterPro" id="IPR006262">
    <property type="entry name" value="Cyt_deam_tetra"/>
</dbReference>
<dbReference type="GO" id="GO:0005829">
    <property type="term" value="C:cytosol"/>
    <property type="evidence" value="ECO:0007669"/>
    <property type="project" value="TreeGrafter"/>
</dbReference>
<evidence type="ECO:0000256" key="4">
    <source>
        <dbReference type="ARBA" id="ARBA00012783"/>
    </source>
</evidence>
<feature type="active site" description="Proton donor" evidence="12">
    <location>
        <position position="64"/>
    </location>
</feature>
<organism evidence="16 17">
    <name type="scientific">Candidatus Allocopromorpha excrementavium</name>
    <dbReference type="NCBI Taxonomy" id="2840741"/>
    <lineage>
        <taxon>Bacteria</taxon>
        <taxon>Bacillati</taxon>
        <taxon>Bacillota</taxon>
        <taxon>Clostridia</taxon>
        <taxon>Eubacteriales</taxon>
        <taxon>Eubacteriaceae</taxon>
        <taxon>Eubacteriaceae incertae sedis</taxon>
        <taxon>Candidatus Allocopromorpha</taxon>
    </lineage>
</organism>
<dbReference type="Pfam" id="PF00383">
    <property type="entry name" value="dCMP_cyt_deam_1"/>
    <property type="match status" value="1"/>
</dbReference>
<evidence type="ECO:0000313" key="16">
    <source>
        <dbReference type="EMBL" id="HIT99163.1"/>
    </source>
</evidence>
<dbReference type="SUPFAM" id="SSF53927">
    <property type="entry name" value="Cytidine deaminase-like"/>
    <property type="match status" value="1"/>
</dbReference>
<dbReference type="PROSITE" id="PS51747">
    <property type="entry name" value="CYT_DCMP_DEAMINASES_2"/>
    <property type="match status" value="1"/>
</dbReference>
<dbReference type="AlphaFoldDB" id="A0A9D1HBG9"/>
<evidence type="ECO:0000256" key="11">
    <source>
        <dbReference type="ARBA" id="ARBA00049558"/>
    </source>
</evidence>
<dbReference type="PANTHER" id="PTHR11644:SF2">
    <property type="entry name" value="CYTIDINE DEAMINASE"/>
    <property type="match status" value="1"/>
</dbReference>
<dbReference type="GO" id="GO:0004126">
    <property type="term" value="F:cytidine deaminase activity"/>
    <property type="evidence" value="ECO:0007669"/>
    <property type="project" value="UniProtKB-UniRule"/>
</dbReference>
<dbReference type="Gene3D" id="3.40.140.10">
    <property type="entry name" value="Cytidine Deaminase, domain 2"/>
    <property type="match status" value="1"/>
</dbReference>
<dbReference type="InterPro" id="IPR050202">
    <property type="entry name" value="Cyt/Deoxycyt_deaminase"/>
</dbReference>
<dbReference type="EC" id="3.5.4.5" evidence="4 14"/>
<feature type="binding site" evidence="13">
    <location>
        <position position="94"/>
    </location>
    <ligand>
        <name>Zn(2+)</name>
        <dbReference type="ChEBI" id="CHEBI:29105"/>
        <note>catalytic</note>
    </ligand>
</feature>
<sequence length="138" mass="15348">MKICDRENIEKYKMLYKKAAEISKNAYAPYSDFKVGAALMTDEGRVYTGVNIENSSFGAGICAERTAFAKAVSEGERHFSAIAVYAEKDEAVPCGICRQFMYEFAPEIIVITGEGDGRLNVRSLEELLPDGFRLEGRK</sequence>
<dbReference type="InterPro" id="IPR016193">
    <property type="entry name" value="Cytidine_deaminase-like"/>
</dbReference>
<comment type="catalytic activity">
    <reaction evidence="11 14">
        <text>cytidine + H2O + H(+) = uridine + NH4(+)</text>
        <dbReference type="Rhea" id="RHEA:16069"/>
        <dbReference type="ChEBI" id="CHEBI:15377"/>
        <dbReference type="ChEBI" id="CHEBI:15378"/>
        <dbReference type="ChEBI" id="CHEBI:16704"/>
        <dbReference type="ChEBI" id="CHEBI:17562"/>
        <dbReference type="ChEBI" id="CHEBI:28938"/>
        <dbReference type="EC" id="3.5.4.5"/>
    </reaction>
</comment>
<evidence type="ECO:0000256" key="1">
    <source>
        <dbReference type="ARBA" id="ARBA00001947"/>
    </source>
</evidence>
<dbReference type="PANTHER" id="PTHR11644">
    <property type="entry name" value="CYTIDINE DEAMINASE"/>
    <property type="match status" value="1"/>
</dbReference>
<evidence type="ECO:0000256" key="12">
    <source>
        <dbReference type="PIRSR" id="PIRSR606262-1"/>
    </source>
</evidence>
<dbReference type="FunFam" id="3.40.140.10:FF:000008">
    <property type="entry name" value="Cytidine deaminase"/>
    <property type="match status" value="1"/>
</dbReference>
<evidence type="ECO:0000256" key="13">
    <source>
        <dbReference type="PIRSR" id="PIRSR606262-3"/>
    </source>
</evidence>
<dbReference type="NCBIfam" id="NF004064">
    <property type="entry name" value="PRK05578.1"/>
    <property type="match status" value="1"/>
</dbReference>
<evidence type="ECO:0000256" key="6">
    <source>
        <dbReference type="ARBA" id="ARBA00022723"/>
    </source>
</evidence>
<comment type="function">
    <text evidence="2 14">This enzyme scavenges exogenous and endogenous cytidine and 2'-deoxycytidine for UMP synthesis.</text>
</comment>
<reference evidence="16" key="2">
    <citation type="journal article" date="2021" name="PeerJ">
        <title>Extensive microbial diversity within the chicken gut microbiome revealed by metagenomics and culture.</title>
        <authorList>
            <person name="Gilroy R."/>
            <person name="Ravi A."/>
            <person name="Getino M."/>
            <person name="Pursley I."/>
            <person name="Horton D.L."/>
            <person name="Alikhan N.F."/>
            <person name="Baker D."/>
            <person name="Gharbi K."/>
            <person name="Hall N."/>
            <person name="Watson M."/>
            <person name="Adriaenssens E.M."/>
            <person name="Foster-Nyarko E."/>
            <person name="Jarju S."/>
            <person name="Secka A."/>
            <person name="Antonio M."/>
            <person name="Oren A."/>
            <person name="Chaudhuri R.R."/>
            <person name="La Ragione R."/>
            <person name="Hildebrand F."/>
            <person name="Pallen M.J."/>
        </authorList>
    </citation>
    <scope>NUCLEOTIDE SEQUENCE</scope>
    <source>
        <strain evidence="16">CHK176-22527</strain>
    </source>
</reference>
<evidence type="ECO:0000256" key="8">
    <source>
        <dbReference type="ARBA" id="ARBA00022833"/>
    </source>
</evidence>
<accession>A0A9D1HBG9</accession>
<keyword evidence="8 13" id="KW-0862">Zinc</keyword>
<gene>
    <name evidence="16" type="ORF">IAD12_02785</name>
</gene>
<dbReference type="GO" id="GO:0072527">
    <property type="term" value="P:pyrimidine-containing compound metabolic process"/>
    <property type="evidence" value="ECO:0007669"/>
    <property type="project" value="UniProtKB-ARBA"/>
</dbReference>
<dbReference type="Proteomes" id="UP000824159">
    <property type="component" value="Unassembled WGS sequence"/>
</dbReference>
<evidence type="ECO:0000313" key="17">
    <source>
        <dbReference type="Proteomes" id="UP000824159"/>
    </source>
</evidence>
<feature type="domain" description="CMP/dCMP-type deaminase" evidence="15">
    <location>
        <begin position="10"/>
        <end position="135"/>
    </location>
</feature>
<dbReference type="NCBIfam" id="TIGR01354">
    <property type="entry name" value="cyt_deam_tetra"/>
    <property type="match status" value="1"/>
</dbReference>
<evidence type="ECO:0000256" key="5">
    <source>
        <dbReference type="ARBA" id="ARBA00018266"/>
    </source>
</evidence>
<evidence type="ECO:0000256" key="10">
    <source>
        <dbReference type="ARBA" id="ARBA00049252"/>
    </source>
</evidence>
<comment type="catalytic activity">
    <reaction evidence="10 14">
        <text>2'-deoxycytidine + H2O + H(+) = 2'-deoxyuridine + NH4(+)</text>
        <dbReference type="Rhea" id="RHEA:13433"/>
        <dbReference type="ChEBI" id="CHEBI:15377"/>
        <dbReference type="ChEBI" id="CHEBI:15378"/>
        <dbReference type="ChEBI" id="CHEBI:15698"/>
        <dbReference type="ChEBI" id="CHEBI:16450"/>
        <dbReference type="ChEBI" id="CHEBI:28938"/>
        <dbReference type="EC" id="3.5.4.5"/>
    </reaction>
</comment>
<dbReference type="GO" id="GO:0008270">
    <property type="term" value="F:zinc ion binding"/>
    <property type="evidence" value="ECO:0007669"/>
    <property type="project" value="UniProtKB-UniRule"/>
</dbReference>
<comment type="cofactor">
    <cofactor evidence="1 13 14">
        <name>Zn(2+)</name>
        <dbReference type="ChEBI" id="CHEBI:29105"/>
    </cofactor>
</comment>
<proteinExistence type="inferred from homology"/>
<reference evidence="16" key="1">
    <citation type="submission" date="2020-10" db="EMBL/GenBank/DDBJ databases">
        <authorList>
            <person name="Gilroy R."/>
        </authorList>
    </citation>
    <scope>NUCLEOTIDE SEQUENCE</scope>
    <source>
        <strain evidence="16">CHK176-22527</strain>
    </source>
</reference>
<dbReference type="CDD" id="cd01283">
    <property type="entry name" value="cytidine_deaminase"/>
    <property type="match status" value="1"/>
</dbReference>
<keyword evidence="7 14" id="KW-0378">Hydrolase</keyword>
<evidence type="ECO:0000256" key="3">
    <source>
        <dbReference type="ARBA" id="ARBA00006576"/>
    </source>
</evidence>
<evidence type="ECO:0000256" key="7">
    <source>
        <dbReference type="ARBA" id="ARBA00022801"/>
    </source>
</evidence>
<name>A0A9D1HBG9_9FIRM</name>
<evidence type="ECO:0000256" key="9">
    <source>
        <dbReference type="ARBA" id="ARBA00032005"/>
    </source>
</evidence>
<feature type="binding site" evidence="13">
    <location>
        <position position="62"/>
    </location>
    <ligand>
        <name>Zn(2+)</name>
        <dbReference type="ChEBI" id="CHEBI:29105"/>
        <note>catalytic</note>
    </ligand>
</feature>
<protein>
    <recommendedName>
        <fullName evidence="5 14">Cytidine deaminase</fullName>
        <ecNumber evidence="4 14">3.5.4.5</ecNumber>
    </recommendedName>
    <alternativeName>
        <fullName evidence="9 14">Cytidine aminohydrolase</fullName>
    </alternativeName>
</protein>
<evidence type="ECO:0000256" key="2">
    <source>
        <dbReference type="ARBA" id="ARBA00003949"/>
    </source>
</evidence>
<keyword evidence="6 13" id="KW-0479">Metal-binding</keyword>
<dbReference type="EMBL" id="DVLX01000028">
    <property type="protein sequence ID" value="HIT99163.1"/>
    <property type="molecule type" value="Genomic_DNA"/>
</dbReference>
<evidence type="ECO:0000259" key="15">
    <source>
        <dbReference type="PROSITE" id="PS51747"/>
    </source>
</evidence>